<keyword evidence="1" id="KW-0812">Transmembrane</keyword>
<accession>A0AA39YAY8</accession>
<dbReference type="AlphaFoldDB" id="A0AA39YAY8"/>
<dbReference type="Proteomes" id="UP001174936">
    <property type="component" value="Unassembled WGS sequence"/>
</dbReference>
<reference evidence="3" key="1">
    <citation type="submission" date="2023-06" db="EMBL/GenBank/DDBJ databases">
        <title>Genome-scale phylogeny and comparative genomics of the fungal order Sordariales.</title>
        <authorList>
            <consortium name="Lawrence Berkeley National Laboratory"/>
            <person name="Hensen N."/>
            <person name="Bonometti L."/>
            <person name="Westerberg I."/>
            <person name="Brannstrom I.O."/>
            <person name="Guillou S."/>
            <person name="Cros-Aarteil S."/>
            <person name="Calhoun S."/>
            <person name="Haridas S."/>
            <person name="Kuo A."/>
            <person name="Mondo S."/>
            <person name="Pangilinan J."/>
            <person name="Riley R."/>
            <person name="Labutti K."/>
            <person name="Andreopoulos B."/>
            <person name="Lipzen A."/>
            <person name="Chen C."/>
            <person name="Yanf M."/>
            <person name="Daum C."/>
            <person name="Ng V."/>
            <person name="Clum A."/>
            <person name="Steindorff A."/>
            <person name="Ohm R."/>
            <person name="Martin F."/>
            <person name="Silar P."/>
            <person name="Natvig D."/>
            <person name="Lalanne C."/>
            <person name="Gautier V."/>
            <person name="Ament-Velasquez S.L."/>
            <person name="Kruys A."/>
            <person name="Hutchinson M.I."/>
            <person name="Powell A.J."/>
            <person name="Barry K."/>
            <person name="Miller A.N."/>
            <person name="Grigoriev I.V."/>
            <person name="Debuchy R."/>
            <person name="Gladieux P."/>
            <person name="Thoren M.H."/>
            <person name="Johannesson H."/>
        </authorList>
    </citation>
    <scope>NUCLEOTIDE SEQUENCE</scope>
    <source>
        <strain evidence="3">SMH2532-1</strain>
    </source>
</reference>
<keyword evidence="1" id="KW-0472">Membrane</keyword>
<evidence type="ECO:0000313" key="4">
    <source>
        <dbReference type="Proteomes" id="UP001174936"/>
    </source>
</evidence>
<feature type="transmembrane region" description="Helical" evidence="1">
    <location>
        <begin position="407"/>
        <end position="429"/>
    </location>
</feature>
<name>A0AA39YAY8_9PEZI</name>
<gene>
    <name evidence="3" type="ORF">B0T16DRAFT_407809</name>
</gene>
<feature type="transmembrane region" description="Helical" evidence="1">
    <location>
        <begin position="335"/>
        <end position="355"/>
    </location>
</feature>
<proteinExistence type="predicted"/>
<evidence type="ECO:0000256" key="2">
    <source>
        <dbReference type="SAM" id="SignalP"/>
    </source>
</evidence>
<feature type="transmembrane region" description="Helical" evidence="1">
    <location>
        <begin position="231"/>
        <end position="252"/>
    </location>
</feature>
<evidence type="ECO:0000313" key="3">
    <source>
        <dbReference type="EMBL" id="KAK0648162.1"/>
    </source>
</evidence>
<organism evidence="3 4">
    <name type="scientific">Cercophora newfieldiana</name>
    <dbReference type="NCBI Taxonomy" id="92897"/>
    <lineage>
        <taxon>Eukaryota</taxon>
        <taxon>Fungi</taxon>
        <taxon>Dikarya</taxon>
        <taxon>Ascomycota</taxon>
        <taxon>Pezizomycotina</taxon>
        <taxon>Sordariomycetes</taxon>
        <taxon>Sordariomycetidae</taxon>
        <taxon>Sordariales</taxon>
        <taxon>Lasiosphaeriaceae</taxon>
        <taxon>Cercophora</taxon>
    </lineage>
</organism>
<evidence type="ECO:0000256" key="1">
    <source>
        <dbReference type="SAM" id="Phobius"/>
    </source>
</evidence>
<dbReference type="EMBL" id="JAULSV010000003">
    <property type="protein sequence ID" value="KAK0648162.1"/>
    <property type="molecule type" value="Genomic_DNA"/>
</dbReference>
<feature type="transmembrane region" description="Helical" evidence="1">
    <location>
        <begin position="367"/>
        <end position="395"/>
    </location>
</feature>
<dbReference type="PANTHER" id="PTHR35043">
    <property type="entry name" value="TRANSCRIPTION FACTOR DOMAIN-CONTAINING PROTEIN"/>
    <property type="match status" value="1"/>
</dbReference>
<sequence length="455" mass="50710">MSVAKTLAYALPWWLAAAVGVQAYTSFDPVCTRPADSVNFVSSPDARGTMEILWSSLFTIVACTWTIHHPNVPEQRDGRDPGFLGDLRWGLWSALESAKLALVTILTPELIISVAWDQRRIAKKVMHELKERADRDGVPWTLVHGHYVAMGGFVLRSNALECGRGGKPYHLTADDVILLRTNDNIERLPNLTRDEITDKSKSDPVMKGIAICQILWSIAQIATREIRQLPISLLELNVLALAACAICIYLLCWSKPKHVQVAVTVRTYNGDLPEELKEKLEQPEMSAAWVILFETAQALQIIPTTHPKMGQPLSNTRVQLHPHEKEKETGKSGKSGVAASLFLAATIFGAVHMAGWNITFPTKAEQIIWRCAIIYILTLPTLIFLLHCIGLVLFSRILRLEDEVIDPLLGIGGTILCWLYLAARLFILAETARTFISLPPGMFISTWTRNIPHFS</sequence>
<keyword evidence="2" id="KW-0732">Signal</keyword>
<protein>
    <submittedName>
        <fullName evidence="3">Uncharacterized protein</fullName>
    </submittedName>
</protein>
<keyword evidence="4" id="KW-1185">Reference proteome</keyword>
<feature type="chain" id="PRO_5041261027" evidence="2">
    <location>
        <begin position="24"/>
        <end position="455"/>
    </location>
</feature>
<keyword evidence="1" id="KW-1133">Transmembrane helix</keyword>
<comment type="caution">
    <text evidence="3">The sequence shown here is derived from an EMBL/GenBank/DDBJ whole genome shotgun (WGS) entry which is preliminary data.</text>
</comment>
<feature type="signal peptide" evidence="2">
    <location>
        <begin position="1"/>
        <end position="23"/>
    </location>
</feature>
<dbReference type="PANTHER" id="PTHR35043:SF7">
    <property type="entry name" value="TRANSCRIPTION FACTOR DOMAIN-CONTAINING PROTEIN"/>
    <property type="match status" value="1"/>
</dbReference>